<organism evidence="2 3">
    <name type="scientific">Hohenbuehelia grisea</name>
    <dbReference type="NCBI Taxonomy" id="104357"/>
    <lineage>
        <taxon>Eukaryota</taxon>
        <taxon>Fungi</taxon>
        <taxon>Dikarya</taxon>
        <taxon>Basidiomycota</taxon>
        <taxon>Agaricomycotina</taxon>
        <taxon>Agaricomycetes</taxon>
        <taxon>Agaricomycetidae</taxon>
        <taxon>Agaricales</taxon>
        <taxon>Pleurotineae</taxon>
        <taxon>Pleurotaceae</taxon>
        <taxon>Hohenbuehelia</taxon>
    </lineage>
</organism>
<feature type="region of interest" description="Disordered" evidence="1">
    <location>
        <begin position="23"/>
        <end position="96"/>
    </location>
</feature>
<feature type="compositionally biased region" description="Basic residues" evidence="1">
    <location>
        <begin position="42"/>
        <end position="54"/>
    </location>
</feature>
<proteinExistence type="predicted"/>
<feature type="compositionally biased region" description="Basic and acidic residues" evidence="1">
    <location>
        <begin position="320"/>
        <end position="329"/>
    </location>
</feature>
<keyword evidence="3" id="KW-1185">Reference proteome</keyword>
<gene>
    <name evidence="2" type="ORF">HGRIS_003976</name>
</gene>
<protein>
    <submittedName>
        <fullName evidence="2">Uncharacterized protein</fullName>
    </submittedName>
</protein>
<evidence type="ECO:0000256" key="1">
    <source>
        <dbReference type="SAM" id="MobiDB-lite"/>
    </source>
</evidence>
<evidence type="ECO:0000313" key="3">
    <source>
        <dbReference type="Proteomes" id="UP001556367"/>
    </source>
</evidence>
<dbReference type="Proteomes" id="UP001556367">
    <property type="component" value="Unassembled WGS sequence"/>
</dbReference>
<accession>A0ABR3JI90</accession>
<reference evidence="3" key="1">
    <citation type="submission" date="2024-06" db="EMBL/GenBank/DDBJ databases">
        <title>Multi-omics analyses provide insights into the biosynthesis of the anticancer antibiotic pleurotin in Hohenbuehelia grisea.</title>
        <authorList>
            <person name="Weaver J.A."/>
            <person name="Alberti F."/>
        </authorList>
    </citation>
    <scope>NUCLEOTIDE SEQUENCE [LARGE SCALE GENOMIC DNA]</scope>
    <source>
        <strain evidence="3">T-177</strain>
    </source>
</reference>
<evidence type="ECO:0000313" key="2">
    <source>
        <dbReference type="EMBL" id="KAL0955058.1"/>
    </source>
</evidence>
<name>A0ABR3JI90_9AGAR</name>
<sequence length="329" mass="35053">MAKTASKAKSKSMVAAQGSDVIEASVGSSNPQDGASGAAPAKPRKIKPTPKVAKHPNDVQAGAGVEGSNPKDGDSGRAKGSNRDSDTVPTGKARTSIAATRKALELGIPGKKLPGALHSLAEVCGAGVPDVNRLGKTWKDLLNRWAELETAYEFAKPGSSKDSLMVVRSASLPTTVNVWVMSYLAKDDFDESKVVNDTVFAEDMSQWWKRFAPSVRTGSTDALLKEDWVKQGGNGLVPLLWGMKIWGRGVVARRGVECAEGKRWLSACEGLSNAFNLVKTAVEKGLPQDPQNTQTAQARPKRVRIQPAHRPQPVAGPSRSPEKRVCLSP</sequence>
<comment type="caution">
    <text evidence="2">The sequence shown here is derived from an EMBL/GenBank/DDBJ whole genome shotgun (WGS) entry which is preliminary data.</text>
</comment>
<dbReference type="EMBL" id="JASNQZ010000007">
    <property type="protein sequence ID" value="KAL0955058.1"/>
    <property type="molecule type" value="Genomic_DNA"/>
</dbReference>
<feature type="compositionally biased region" description="Basic and acidic residues" evidence="1">
    <location>
        <begin position="69"/>
        <end position="86"/>
    </location>
</feature>
<feature type="region of interest" description="Disordered" evidence="1">
    <location>
        <begin position="285"/>
        <end position="329"/>
    </location>
</feature>